<evidence type="ECO:0000313" key="14">
    <source>
        <dbReference type="Proteomes" id="UP000238350"/>
    </source>
</evidence>
<dbReference type="SUPFAM" id="SSF50249">
    <property type="entry name" value="Nucleic acid-binding proteins"/>
    <property type="match status" value="1"/>
</dbReference>
<dbReference type="GO" id="GO:0000390">
    <property type="term" value="P:spliceosomal complex disassembly"/>
    <property type="evidence" value="ECO:0007669"/>
    <property type="project" value="TreeGrafter"/>
</dbReference>
<dbReference type="FunFam" id="3.40.50.300:FF:000615">
    <property type="entry name" value="pre-mRNA-splicing factor ATP-dependent RNA helicase DEAH7"/>
    <property type="match status" value="1"/>
</dbReference>
<dbReference type="SMART" id="SM00487">
    <property type="entry name" value="DEXDc"/>
    <property type="match status" value="1"/>
</dbReference>
<dbReference type="Proteomes" id="UP000238350">
    <property type="component" value="Unassembled WGS sequence"/>
</dbReference>
<dbReference type="GO" id="GO:0071013">
    <property type="term" value="C:catalytic step 2 spliceosome"/>
    <property type="evidence" value="ECO:0007669"/>
    <property type="project" value="TreeGrafter"/>
</dbReference>
<reference evidence="13 14" key="1">
    <citation type="submission" date="2017-04" db="EMBL/GenBank/DDBJ databases">
        <title>Genome sequencing of [Candida] sorbophila.</title>
        <authorList>
            <person name="Ahn J.O."/>
        </authorList>
    </citation>
    <scope>NUCLEOTIDE SEQUENCE [LARGE SCALE GENOMIC DNA]</scope>
    <source>
        <strain evidence="13 14">DS02</strain>
    </source>
</reference>
<evidence type="ECO:0000256" key="8">
    <source>
        <dbReference type="ARBA" id="ARBA00023242"/>
    </source>
</evidence>
<dbReference type="InterPro" id="IPR003029">
    <property type="entry name" value="S1_domain"/>
</dbReference>
<dbReference type="GeneID" id="36515776"/>
<dbReference type="GO" id="GO:0016787">
    <property type="term" value="F:hydrolase activity"/>
    <property type="evidence" value="ECO:0007669"/>
    <property type="project" value="UniProtKB-KW"/>
</dbReference>
<dbReference type="Pfam" id="PF04408">
    <property type="entry name" value="WHD_HA2"/>
    <property type="match status" value="1"/>
</dbReference>
<dbReference type="GO" id="GO:0022613">
    <property type="term" value="P:ribonucleoprotein complex biogenesis"/>
    <property type="evidence" value="ECO:0007669"/>
    <property type="project" value="UniProtKB-ARBA"/>
</dbReference>
<dbReference type="SMART" id="SM00847">
    <property type="entry name" value="HA2"/>
    <property type="match status" value="1"/>
</dbReference>
<proteinExistence type="predicted"/>
<dbReference type="STRING" id="45607.A0A2T0FHD3"/>
<dbReference type="AlphaFoldDB" id="A0A2T0FHD3"/>
<feature type="domain" description="Helicase C-terminal" evidence="12">
    <location>
        <begin position="500"/>
        <end position="674"/>
    </location>
</feature>
<evidence type="ECO:0000256" key="9">
    <source>
        <dbReference type="ARBA" id="ARBA00047984"/>
    </source>
</evidence>
<dbReference type="FunFam" id="3.40.50.300:FF:000007">
    <property type="entry name" value="Pre-mRNA-splicing factor ATP-dependent RNA helicase"/>
    <property type="match status" value="1"/>
</dbReference>
<dbReference type="InterPro" id="IPR048333">
    <property type="entry name" value="HA2_WH"/>
</dbReference>
<dbReference type="PROSITE" id="PS51194">
    <property type="entry name" value="HELICASE_CTER"/>
    <property type="match status" value="1"/>
</dbReference>
<keyword evidence="14" id="KW-1185">Reference proteome</keyword>
<dbReference type="Gene3D" id="2.40.50.140">
    <property type="entry name" value="Nucleic acid-binding proteins"/>
    <property type="match status" value="1"/>
</dbReference>
<dbReference type="PROSITE" id="PS00690">
    <property type="entry name" value="DEAH_ATP_HELICASE"/>
    <property type="match status" value="1"/>
</dbReference>
<evidence type="ECO:0000259" key="11">
    <source>
        <dbReference type="PROSITE" id="PS51192"/>
    </source>
</evidence>
<evidence type="ECO:0000256" key="7">
    <source>
        <dbReference type="ARBA" id="ARBA00023187"/>
    </source>
</evidence>
<gene>
    <name evidence="13" type="ORF">B9G98_02028</name>
</gene>
<dbReference type="Pfam" id="PF00575">
    <property type="entry name" value="S1"/>
    <property type="match status" value="1"/>
</dbReference>
<dbReference type="Pfam" id="PF00271">
    <property type="entry name" value="Helicase_C"/>
    <property type="match status" value="1"/>
</dbReference>
<dbReference type="Gene3D" id="1.20.120.1080">
    <property type="match status" value="1"/>
</dbReference>
<keyword evidence="5 13" id="KW-0347">Helicase</keyword>
<organism evidence="13 14">
    <name type="scientific">Wickerhamiella sorbophila</name>
    <dbReference type="NCBI Taxonomy" id="45607"/>
    <lineage>
        <taxon>Eukaryota</taxon>
        <taxon>Fungi</taxon>
        <taxon>Dikarya</taxon>
        <taxon>Ascomycota</taxon>
        <taxon>Saccharomycotina</taxon>
        <taxon>Dipodascomycetes</taxon>
        <taxon>Dipodascales</taxon>
        <taxon>Trichomonascaceae</taxon>
        <taxon>Wickerhamiella</taxon>
    </lineage>
</organism>
<dbReference type="GO" id="GO:0005524">
    <property type="term" value="F:ATP binding"/>
    <property type="evidence" value="ECO:0007669"/>
    <property type="project" value="UniProtKB-KW"/>
</dbReference>
<dbReference type="SMART" id="SM00316">
    <property type="entry name" value="S1"/>
    <property type="match status" value="1"/>
</dbReference>
<sequence>MDQLVRLGRISRIARILAPFTNVCDRDLAEYVLNLSEKDPKALASELDELGEGAKVVMDFLFPPQLLPAAVSPSNKEESPANSRPVKAIPSAKLSPKDLKVGSSYKGTVSGITTFGAFVTLQNVYPKTDGLIHISELSDQQVQNVRDVVSVGDTVEAKLIKLDGKRLSLSMKTNSIPPTEHVQAKKRVSSPERFEIRQLIAAGALSASDYPDLEENDEDEHVEVQVHEMVPSFLTGEKIPTKAIALERVPEGEMAKAAAQAGKMAKERQENRPKEQSEWRKVLNRPLGKIDKSPMAQQRRRLPVYHQREALVEAIKNNPVVVIVGETGSGKTTQITQYLYEEGFAETGMIGCTQPRRVAAKSIAQRVADEVGTELGKLVGYSIRFENITSPDTKIKYMTDGMLQHEALADQNISAYSVLMLDEAHERTLSTDVLLPLVKAASKRRPDLRVIVTSATLDAAKFSEYFGNAPVLEIPGRTFPVEIVWPSKLESDYLAASLMQIMQIHMSEDEGDILVFLTGQEEIETACERLYERVKALGPAMAHTLEIMPVYSALPSEMQSRIFEVLPAGVRKCILATNIAETSLTIDGIRYVVDPGFVKLSVWDPQLGMNSLKIVPISRAQANQRAGRAGRTAPGKCYRLYTEQIFENEMSSSTVPEIQRQNLAHAALMLKAMGITDLLSFDFLDPPSRPALLGALVELYQLGAIDSEGLLTRVGRKMADFPMDPAMAKVLIRSADAGCAQEMLTIIAVLSMPSLFYRPSDSKQRDAADRARRRLSDGTGDHMTLLNIYNTWAKSGYSKQWCADNFIHERTLRRAKDVRHQLAGILQRYQHRLDACGGDAQLILQVLASGYFRNAAKISGTVYHTLIDNTEVAIHPASALFGKRTEYVLYHTLVFTSREYMHNVSAIQPSWLLNAAPAFFEKMDTNTKRRRTETIKPLFNRYSEHDDDWRISAQKKYVKYESQTF</sequence>
<keyword evidence="8" id="KW-0539">Nucleus</keyword>
<dbReference type="InterPro" id="IPR011545">
    <property type="entry name" value="DEAD/DEAH_box_helicase_dom"/>
</dbReference>
<dbReference type="PROSITE" id="PS50126">
    <property type="entry name" value="S1"/>
    <property type="match status" value="1"/>
</dbReference>
<dbReference type="GO" id="GO:0003723">
    <property type="term" value="F:RNA binding"/>
    <property type="evidence" value="ECO:0007669"/>
    <property type="project" value="TreeGrafter"/>
</dbReference>
<dbReference type="InterPro" id="IPR002464">
    <property type="entry name" value="DNA/RNA_helicase_DEAH_CS"/>
</dbReference>
<protein>
    <recommendedName>
        <fullName evidence="1">RNA helicase</fullName>
        <ecNumber evidence="1">3.6.4.13</ecNumber>
    </recommendedName>
</protein>
<feature type="domain" description="Helicase ATP-binding" evidence="11">
    <location>
        <begin position="312"/>
        <end position="475"/>
    </location>
</feature>
<dbReference type="Pfam" id="PF07717">
    <property type="entry name" value="OB_NTP_bind"/>
    <property type="match status" value="1"/>
</dbReference>
<dbReference type="SMART" id="SM00490">
    <property type="entry name" value="HELICc"/>
    <property type="match status" value="1"/>
</dbReference>
<dbReference type="Pfam" id="PF21010">
    <property type="entry name" value="HA2_C"/>
    <property type="match status" value="1"/>
</dbReference>
<dbReference type="InterPro" id="IPR011709">
    <property type="entry name" value="DEAD-box_helicase_OB_fold"/>
</dbReference>
<dbReference type="InterPro" id="IPR001650">
    <property type="entry name" value="Helicase_C-like"/>
</dbReference>
<keyword evidence="3" id="KW-0547">Nucleotide-binding</keyword>
<dbReference type="FunFam" id="1.20.120.1080:FF:000001">
    <property type="entry name" value="Pre-mRNA-splicing factor ATP-dependent RNA helicase"/>
    <property type="match status" value="1"/>
</dbReference>
<evidence type="ECO:0000259" key="12">
    <source>
        <dbReference type="PROSITE" id="PS51194"/>
    </source>
</evidence>
<dbReference type="Gene3D" id="3.40.50.300">
    <property type="entry name" value="P-loop containing nucleotide triphosphate hydrolases"/>
    <property type="match status" value="2"/>
</dbReference>
<evidence type="ECO:0000313" key="13">
    <source>
        <dbReference type="EMBL" id="PRT54408.1"/>
    </source>
</evidence>
<dbReference type="InterPro" id="IPR014001">
    <property type="entry name" value="Helicase_ATP-bd"/>
</dbReference>
<dbReference type="Pfam" id="PF00270">
    <property type="entry name" value="DEAD"/>
    <property type="match status" value="1"/>
</dbReference>
<evidence type="ECO:0000256" key="1">
    <source>
        <dbReference type="ARBA" id="ARBA00012552"/>
    </source>
</evidence>
<dbReference type="PANTHER" id="PTHR18934">
    <property type="entry name" value="ATP-DEPENDENT RNA HELICASE"/>
    <property type="match status" value="1"/>
</dbReference>
<dbReference type="CDD" id="cd18791">
    <property type="entry name" value="SF2_C_RHA"/>
    <property type="match status" value="1"/>
</dbReference>
<evidence type="ECO:0000256" key="4">
    <source>
        <dbReference type="ARBA" id="ARBA00022801"/>
    </source>
</evidence>
<keyword evidence="7" id="KW-0508">mRNA splicing</keyword>
<dbReference type="EC" id="3.6.4.13" evidence="1"/>
<feature type="domain" description="S1 motif" evidence="10">
    <location>
        <begin position="102"/>
        <end position="172"/>
    </location>
</feature>
<dbReference type="GO" id="GO:0065003">
    <property type="term" value="P:protein-containing complex assembly"/>
    <property type="evidence" value="ECO:0007669"/>
    <property type="project" value="UniProtKB-ARBA"/>
</dbReference>
<dbReference type="GO" id="GO:0005684">
    <property type="term" value="C:U2-type spliceosomal complex"/>
    <property type="evidence" value="ECO:0007669"/>
    <property type="project" value="UniProtKB-ARBA"/>
</dbReference>
<dbReference type="GO" id="GO:0003724">
    <property type="term" value="F:RNA helicase activity"/>
    <property type="evidence" value="ECO:0007669"/>
    <property type="project" value="UniProtKB-EC"/>
</dbReference>
<dbReference type="InterPro" id="IPR007502">
    <property type="entry name" value="Helicase-assoc_dom"/>
</dbReference>
<evidence type="ECO:0000256" key="5">
    <source>
        <dbReference type="ARBA" id="ARBA00022806"/>
    </source>
</evidence>
<dbReference type="InterPro" id="IPR027417">
    <property type="entry name" value="P-loop_NTPase"/>
</dbReference>
<keyword evidence="6" id="KW-0067">ATP-binding</keyword>
<keyword evidence="4" id="KW-0378">Hydrolase</keyword>
<dbReference type="InterPro" id="IPR012340">
    <property type="entry name" value="NA-bd_OB-fold"/>
</dbReference>
<name>A0A2T0FHD3_9ASCO</name>
<accession>A0A2T0FHD3</accession>
<dbReference type="PROSITE" id="PS51192">
    <property type="entry name" value="HELICASE_ATP_BIND_1"/>
    <property type="match status" value="1"/>
</dbReference>
<evidence type="ECO:0000259" key="10">
    <source>
        <dbReference type="PROSITE" id="PS50126"/>
    </source>
</evidence>
<dbReference type="SUPFAM" id="SSF52540">
    <property type="entry name" value="P-loop containing nucleoside triphosphate hydrolases"/>
    <property type="match status" value="1"/>
</dbReference>
<evidence type="ECO:0000256" key="6">
    <source>
        <dbReference type="ARBA" id="ARBA00022840"/>
    </source>
</evidence>
<evidence type="ECO:0000256" key="3">
    <source>
        <dbReference type="ARBA" id="ARBA00022741"/>
    </source>
</evidence>
<comment type="catalytic activity">
    <reaction evidence="9">
        <text>ATP + H2O = ADP + phosphate + H(+)</text>
        <dbReference type="Rhea" id="RHEA:13065"/>
        <dbReference type="ChEBI" id="CHEBI:15377"/>
        <dbReference type="ChEBI" id="CHEBI:15378"/>
        <dbReference type="ChEBI" id="CHEBI:30616"/>
        <dbReference type="ChEBI" id="CHEBI:43474"/>
        <dbReference type="ChEBI" id="CHEBI:456216"/>
        <dbReference type="EC" id="3.6.4.13"/>
    </reaction>
</comment>
<dbReference type="PANTHER" id="PTHR18934:SF85">
    <property type="entry name" value="ATP-DEPENDENT RNA HELICASE DHX8"/>
    <property type="match status" value="1"/>
</dbReference>
<evidence type="ECO:0000256" key="2">
    <source>
        <dbReference type="ARBA" id="ARBA00022664"/>
    </source>
</evidence>
<comment type="caution">
    <text evidence="13">The sequence shown here is derived from an EMBL/GenBank/DDBJ whole genome shotgun (WGS) entry which is preliminary data.</text>
</comment>
<dbReference type="RefSeq" id="XP_024664353.1">
    <property type="nucleotide sequence ID" value="XM_024808585.1"/>
</dbReference>
<keyword evidence="2" id="KW-0507">mRNA processing</keyword>
<dbReference type="EMBL" id="NDIQ01000021">
    <property type="protein sequence ID" value="PRT54408.1"/>
    <property type="molecule type" value="Genomic_DNA"/>
</dbReference>
<dbReference type="OrthoDB" id="10253254at2759"/>